<comment type="caution">
    <text evidence="7">The sequence shown here is derived from an EMBL/GenBank/DDBJ whole genome shotgun (WGS) entry which is preliminary data.</text>
</comment>
<protein>
    <recommendedName>
        <fullName evidence="6">Peptidase S8 pro-domain domain-containing protein</fullName>
    </recommendedName>
</protein>
<evidence type="ECO:0000256" key="1">
    <source>
        <dbReference type="ARBA" id="ARBA00022670"/>
    </source>
</evidence>
<keyword evidence="3" id="KW-0720">Serine protease</keyword>
<keyword evidence="1" id="KW-0645">Protease</keyword>
<feature type="compositionally biased region" description="Basic and acidic residues" evidence="5">
    <location>
        <begin position="201"/>
        <end position="225"/>
    </location>
</feature>
<dbReference type="GO" id="GO:0005802">
    <property type="term" value="C:trans-Golgi network"/>
    <property type="evidence" value="ECO:0007669"/>
    <property type="project" value="TreeGrafter"/>
</dbReference>
<dbReference type="GO" id="GO:0000139">
    <property type="term" value="C:Golgi membrane"/>
    <property type="evidence" value="ECO:0007669"/>
    <property type="project" value="TreeGrafter"/>
</dbReference>
<evidence type="ECO:0000313" key="7">
    <source>
        <dbReference type="EMBL" id="CAB1443634.1"/>
    </source>
</evidence>
<dbReference type="Proteomes" id="UP001153269">
    <property type="component" value="Unassembled WGS sequence"/>
</dbReference>
<sequence length="241" mass="27086">MTHLVYTGGHTEQWAAMHGAPGSRRLLVCEEALSSGWERSICIKARRLNVWVGNRRDCAVSLKAPGARVLAFITLGERFLLDASLSVATGSMFSAVVLVLGCLLQRKLVTTEGHHGTNRFVLYAVHVDGGIGAARTLAAQHGLEFIQQVGSLEDVYSLRDSRGRSDRATFESRLATAPGVHWFQRQYSRYREKRAVVKGLDHSNVHSSQRREYTTDRHPEERKSDQSLTFNDPLWPMQWEL</sequence>
<proteinExistence type="predicted"/>
<feature type="non-terminal residue" evidence="7">
    <location>
        <position position="1"/>
    </location>
</feature>
<reference evidence="7" key="1">
    <citation type="submission" date="2020-03" db="EMBL/GenBank/DDBJ databases">
        <authorList>
            <person name="Weist P."/>
        </authorList>
    </citation>
    <scope>NUCLEOTIDE SEQUENCE</scope>
</reference>
<name>A0A9N7V7M9_PLEPL</name>
<dbReference type="PANTHER" id="PTHR42884">
    <property type="entry name" value="PROPROTEIN CONVERTASE SUBTILISIN/KEXIN-RELATED"/>
    <property type="match status" value="1"/>
</dbReference>
<dbReference type="InterPro" id="IPR032815">
    <property type="entry name" value="S8_pro-domain"/>
</dbReference>
<evidence type="ECO:0000259" key="6">
    <source>
        <dbReference type="Pfam" id="PF16470"/>
    </source>
</evidence>
<keyword evidence="2" id="KW-0378">Hydrolase</keyword>
<evidence type="ECO:0000313" key="8">
    <source>
        <dbReference type="Proteomes" id="UP001153269"/>
    </source>
</evidence>
<evidence type="ECO:0000256" key="3">
    <source>
        <dbReference type="ARBA" id="ARBA00022825"/>
    </source>
</evidence>
<dbReference type="Gene3D" id="3.30.70.850">
    <property type="entry name" value="Peptidase S8, pro-domain"/>
    <property type="match status" value="1"/>
</dbReference>
<dbReference type="AlphaFoldDB" id="A0A9N7V7M9"/>
<dbReference type="EMBL" id="CADEAL010003146">
    <property type="protein sequence ID" value="CAB1443634.1"/>
    <property type="molecule type" value="Genomic_DNA"/>
</dbReference>
<evidence type="ECO:0000256" key="5">
    <source>
        <dbReference type="SAM" id="MobiDB-lite"/>
    </source>
</evidence>
<dbReference type="Pfam" id="PF16470">
    <property type="entry name" value="S8_pro-domain"/>
    <property type="match status" value="1"/>
</dbReference>
<dbReference type="GO" id="GO:0016485">
    <property type="term" value="P:protein processing"/>
    <property type="evidence" value="ECO:0007669"/>
    <property type="project" value="TreeGrafter"/>
</dbReference>
<dbReference type="GO" id="GO:0004252">
    <property type="term" value="F:serine-type endopeptidase activity"/>
    <property type="evidence" value="ECO:0007669"/>
    <property type="project" value="TreeGrafter"/>
</dbReference>
<gene>
    <name evidence="7" type="ORF">PLEPLA_LOCUS31350</name>
</gene>
<evidence type="ECO:0000256" key="2">
    <source>
        <dbReference type="ARBA" id="ARBA00022801"/>
    </source>
</evidence>
<feature type="domain" description="Peptidase S8 pro-domain" evidence="6">
    <location>
        <begin position="123"/>
        <end position="194"/>
    </location>
</feature>
<dbReference type="InterPro" id="IPR038466">
    <property type="entry name" value="S8_pro-domain_sf"/>
</dbReference>
<accession>A0A9N7V7M9</accession>
<keyword evidence="4" id="KW-1015">Disulfide bond</keyword>
<feature type="region of interest" description="Disordered" evidence="5">
    <location>
        <begin position="201"/>
        <end position="229"/>
    </location>
</feature>
<evidence type="ECO:0000256" key="4">
    <source>
        <dbReference type="ARBA" id="ARBA00023157"/>
    </source>
</evidence>
<dbReference type="SUPFAM" id="SSF54897">
    <property type="entry name" value="Protease propeptides/inhibitors"/>
    <property type="match status" value="1"/>
</dbReference>
<dbReference type="PANTHER" id="PTHR42884:SF23">
    <property type="entry name" value="FURIN-LIKE PROTEASE 2"/>
    <property type="match status" value="1"/>
</dbReference>
<organism evidence="7 8">
    <name type="scientific">Pleuronectes platessa</name>
    <name type="common">European plaice</name>
    <dbReference type="NCBI Taxonomy" id="8262"/>
    <lineage>
        <taxon>Eukaryota</taxon>
        <taxon>Metazoa</taxon>
        <taxon>Chordata</taxon>
        <taxon>Craniata</taxon>
        <taxon>Vertebrata</taxon>
        <taxon>Euteleostomi</taxon>
        <taxon>Actinopterygii</taxon>
        <taxon>Neopterygii</taxon>
        <taxon>Teleostei</taxon>
        <taxon>Neoteleostei</taxon>
        <taxon>Acanthomorphata</taxon>
        <taxon>Carangaria</taxon>
        <taxon>Pleuronectiformes</taxon>
        <taxon>Pleuronectoidei</taxon>
        <taxon>Pleuronectidae</taxon>
        <taxon>Pleuronectes</taxon>
    </lineage>
</organism>
<keyword evidence="8" id="KW-1185">Reference proteome</keyword>